<keyword evidence="8" id="KW-0378">Hydrolase</keyword>
<evidence type="ECO:0000256" key="16">
    <source>
        <dbReference type="PIRSR" id="PIRSR633697-1"/>
    </source>
</evidence>
<feature type="chain" id="PRO_5041203793" evidence="18">
    <location>
        <begin position="25"/>
        <end position="250"/>
    </location>
</feature>
<reference evidence="19" key="1">
    <citation type="submission" date="2022-12" db="EMBL/GenBank/DDBJ databases">
        <authorList>
            <person name="Alioto T."/>
            <person name="Alioto T."/>
            <person name="Gomez Garrido J."/>
        </authorList>
    </citation>
    <scope>NUCLEOTIDE SEQUENCE</scope>
</reference>
<comment type="catalytic activity">
    <reaction evidence="14">
        <text>a guanylyl-uridine-RNA = a 3'-end 2',3'-cyclophospho-GMP-RNA + a 5'-end dephospho-uridine-RNA</text>
        <dbReference type="Rhea" id="RHEA:81323"/>
        <dbReference type="Rhea" id="RHEA-COMP:17356"/>
        <dbReference type="Rhea" id="RHEA-COMP:19658"/>
        <dbReference type="Rhea" id="RHEA-COMP:19659"/>
        <dbReference type="ChEBI" id="CHEBI:173224"/>
        <dbReference type="ChEBI" id="CHEBI:231849"/>
        <dbReference type="ChEBI" id="CHEBI:231850"/>
    </reaction>
</comment>
<keyword evidence="9" id="KW-0256">Endoplasmic reticulum</keyword>
<evidence type="ECO:0000256" key="8">
    <source>
        <dbReference type="ARBA" id="ARBA00022801"/>
    </source>
</evidence>
<dbReference type="GO" id="GO:0005576">
    <property type="term" value="C:extracellular region"/>
    <property type="evidence" value="ECO:0007669"/>
    <property type="project" value="UniProtKB-SubCell"/>
</dbReference>
<dbReference type="InterPro" id="IPR033697">
    <property type="entry name" value="Ribonuclease_T2_eukaryotic"/>
</dbReference>
<protein>
    <submittedName>
        <fullName evidence="19">Ribonuclease T2</fullName>
    </submittedName>
</protein>
<dbReference type="CDD" id="cd01061">
    <property type="entry name" value="RNase_T2_euk"/>
    <property type="match status" value="1"/>
</dbReference>
<gene>
    <name evidence="19" type="ORF">PODLI_1B026628</name>
</gene>
<evidence type="ECO:0000256" key="14">
    <source>
        <dbReference type="ARBA" id="ARBA00051280"/>
    </source>
</evidence>
<dbReference type="InterPro" id="IPR033130">
    <property type="entry name" value="RNase_T2_His_AS_2"/>
</dbReference>
<keyword evidence="20" id="KW-1185">Reference proteome</keyword>
<feature type="signal peptide" evidence="18">
    <location>
        <begin position="1"/>
        <end position="24"/>
    </location>
</feature>
<dbReference type="GO" id="GO:0033897">
    <property type="term" value="F:ribonuclease T2 activity"/>
    <property type="evidence" value="ECO:0007669"/>
    <property type="project" value="InterPro"/>
</dbReference>
<dbReference type="FunFam" id="3.90.730.10:FF:000001">
    <property type="entry name" value="Ribonuclease T2"/>
    <property type="match status" value="1"/>
</dbReference>
<dbReference type="SUPFAM" id="SSF55895">
    <property type="entry name" value="Ribonuclease Rh-like"/>
    <property type="match status" value="1"/>
</dbReference>
<evidence type="ECO:0000256" key="15">
    <source>
        <dbReference type="ARBA" id="ARBA00052670"/>
    </source>
</evidence>
<sequence length="250" mass="29280">MNPITPYCLFVGCFWLAIFGGTATHELEENDEHPHKWEMLYLVHQWPVTVCKMNEHDCKEDPLLYWTIHGLWPDKAEDCNRTWHFNLSELQDLMGDMKKYWPDVLHPNHTFFWKHEWEKHGTCAAMLESLNSEEKYFSKALELYKRIDLNSYLLKVGITPGSTSYQLAAIRDALIDAYGVTPKIQCLPGEEGHIQIIGQMKFCITKEFTLRNCTEPKTDPSPAPEDHFYHTEDLEICNDTLTYYPSHLHE</sequence>
<keyword evidence="6" id="KW-0540">Nuclease</keyword>
<feature type="active site" evidence="16">
    <location>
        <position position="69"/>
    </location>
</feature>
<evidence type="ECO:0000313" key="20">
    <source>
        <dbReference type="Proteomes" id="UP001178461"/>
    </source>
</evidence>
<evidence type="ECO:0000256" key="2">
    <source>
        <dbReference type="ARBA" id="ARBA00004319"/>
    </source>
</evidence>
<evidence type="ECO:0000256" key="18">
    <source>
        <dbReference type="SAM" id="SignalP"/>
    </source>
</evidence>
<evidence type="ECO:0000256" key="17">
    <source>
        <dbReference type="RuleBase" id="RU004328"/>
    </source>
</evidence>
<dbReference type="GO" id="GO:0016787">
    <property type="term" value="F:hydrolase activity"/>
    <property type="evidence" value="ECO:0007669"/>
    <property type="project" value="UniProtKB-KW"/>
</dbReference>
<keyword evidence="18" id="KW-0732">Signal</keyword>
<dbReference type="Proteomes" id="UP001178461">
    <property type="component" value="Chromosome 3"/>
</dbReference>
<dbReference type="PROSITE" id="PS00531">
    <property type="entry name" value="RNASE_T2_2"/>
    <property type="match status" value="1"/>
</dbReference>
<keyword evidence="12" id="KW-0458">Lysosome</keyword>
<dbReference type="GO" id="GO:0006401">
    <property type="term" value="P:RNA catabolic process"/>
    <property type="evidence" value="ECO:0007669"/>
    <property type="project" value="TreeGrafter"/>
</dbReference>
<keyword evidence="11" id="KW-0325">Glycoprotein</keyword>
<dbReference type="Gene3D" id="3.90.730.10">
    <property type="entry name" value="Ribonuclease T2-like"/>
    <property type="match status" value="1"/>
</dbReference>
<dbReference type="PROSITE" id="PS00530">
    <property type="entry name" value="RNASE_T2_1"/>
    <property type="match status" value="1"/>
</dbReference>
<dbReference type="GO" id="GO:0003723">
    <property type="term" value="F:RNA binding"/>
    <property type="evidence" value="ECO:0007669"/>
    <property type="project" value="InterPro"/>
</dbReference>
<feature type="active site" evidence="16">
    <location>
        <position position="116"/>
    </location>
</feature>
<dbReference type="AlphaFoldDB" id="A0AA35K4P0"/>
<keyword evidence="10" id="KW-1015">Disulfide bond</keyword>
<accession>A0AA35K4P0</accession>
<evidence type="ECO:0000256" key="1">
    <source>
        <dbReference type="ARBA" id="ARBA00004227"/>
    </source>
</evidence>
<keyword evidence="7" id="KW-0255">Endonuclease</keyword>
<evidence type="ECO:0000256" key="13">
    <source>
        <dbReference type="ARBA" id="ARBA00023239"/>
    </source>
</evidence>
<proteinExistence type="inferred from homology"/>
<name>A0AA35K4P0_9SAUR</name>
<evidence type="ECO:0000256" key="4">
    <source>
        <dbReference type="ARBA" id="ARBA00007469"/>
    </source>
</evidence>
<evidence type="ECO:0000256" key="3">
    <source>
        <dbReference type="ARBA" id="ARBA00004613"/>
    </source>
</evidence>
<feature type="active site" evidence="16">
    <location>
        <position position="120"/>
    </location>
</feature>
<comment type="catalytic activity">
    <reaction evidence="15">
        <text>an adenylyl-uridine-RNA = a 3'-end 2',3'-cyclophospho-AMP-RNA + a 5'-end dephospho-uridine-RNA</text>
        <dbReference type="Rhea" id="RHEA:81383"/>
        <dbReference type="Rhea" id="RHEA-COMP:17356"/>
        <dbReference type="Rhea" id="RHEA-COMP:19675"/>
        <dbReference type="Rhea" id="RHEA-COMP:19676"/>
        <dbReference type="ChEBI" id="CHEBI:173224"/>
        <dbReference type="ChEBI" id="CHEBI:231879"/>
        <dbReference type="ChEBI" id="CHEBI:231881"/>
    </reaction>
    <physiologicalReaction direction="left-to-right" evidence="15">
        <dbReference type="Rhea" id="RHEA:81384"/>
    </physiologicalReaction>
</comment>
<dbReference type="GO" id="GO:0005788">
    <property type="term" value="C:endoplasmic reticulum lumen"/>
    <property type="evidence" value="ECO:0007669"/>
    <property type="project" value="UniProtKB-SubCell"/>
</dbReference>
<keyword evidence="5" id="KW-0964">Secreted</keyword>
<comment type="similarity">
    <text evidence="4 17">Belongs to the RNase T2 family.</text>
</comment>
<dbReference type="EMBL" id="OX395128">
    <property type="protein sequence ID" value="CAI5770413.1"/>
    <property type="molecule type" value="Genomic_DNA"/>
</dbReference>
<evidence type="ECO:0000256" key="10">
    <source>
        <dbReference type="ARBA" id="ARBA00023157"/>
    </source>
</evidence>
<evidence type="ECO:0000313" key="19">
    <source>
        <dbReference type="EMBL" id="CAI5770413.1"/>
    </source>
</evidence>
<evidence type="ECO:0000256" key="9">
    <source>
        <dbReference type="ARBA" id="ARBA00022824"/>
    </source>
</evidence>
<dbReference type="PANTHER" id="PTHR11240">
    <property type="entry name" value="RIBONUCLEASE T2"/>
    <property type="match status" value="1"/>
</dbReference>
<evidence type="ECO:0000256" key="6">
    <source>
        <dbReference type="ARBA" id="ARBA00022722"/>
    </source>
</evidence>
<dbReference type="InterPro" id="IPR018188">
    <property type="entry name" value="RNase_T2_His_AS_1"/>
</dbReference>
<evidence type="ECO:0000256" key="5">
    <source>
        <dbReference type="ARBA" id="ARBA00022525"/>
    </source>
</evidence>
<keyword evidence="13" id="KW-0456">Lyase</keyword>
<dbReference type="PANTHER" id="PTHR11240:SF22">
    <property type="entry name" value="RIBONUCLEASE T2"/>
    <property type="match status" value="1"/>
</dbReference>
<dbReference type="GO" id="GO:0043202">
    <property type="term" value="C:lysosomal lumen"/>
    <property type="evidence" value="ECO:0007669"/>
    <property type="project" value="UniProtKB-SubCell"/>
</dbReference>
<evidence type="ECO:0000256" key="12">
    <source>
        <dbReference type="ARBA" id="ARBA00023228"/>
    </source>
</evidence>
<dbReference type="InterPro" id="IPR036430">
    <property type="entry name" value="RNase_T2-like_sf"/>
</dbReference>
<comment type="subcellular location">
    <subcellularLocation>
        <location evidence="2">Endoplasmic reticulum lumen</location>
    </subcellularLocation>
    <subcellularLocation>
        <location evidence="1">Lysosome lumen</location>
    </subcellularLocation>
    <subcellularLocation>
        <location evidence="3">Secreted</location>
    </subcellularLocation>
</comment>
<evidence type="ECO:0000256" key="7">
    <source>
        <dbReference type="ARBA" id="ARBA00022759"/>
    </source>
</evidence>
<dbReference type="InterPro" id="IPR001568">
    <property type="entry name" value="RNase_T2-like"/>
</dbReference>
<evidence type="ECO:0000256" key="11">
    <source>
        <dbReference type="ARBA" id="ARBA00023180"/>
    </source>
</evidence>
<dbReference type="Pfam" id="PF00445">
    <property type="entry name" value="Ribonuclease_T2"/>
    <property type="match status" value="1"/>
</dbReference>
<organism evidence="19 20">
    <name type="scientific">Podarcis lilfordi</name>
    <name type="common">Lilford's wall lizard</name>
    <dbReference type="NCBI Taxonomy" id="74358"/>
    <lineage>
        <taxon>Eukaryota</taxon>
        <taxon>Metazoa</taxon>
        <taxon>Chordata</taxon>
        <taxon>Craniata</taxon>
        <taxon>Vertebrata</taxon>
        <taxon>Euteleostomi</taxon>
        <taxon>Lepidosauria</taxon>
        <taxon>Squamata</taxon>
        <taxon>Bifurcata</taxon>
        <taxon>Unidentata</taxon>
        <taxon>Episquamata</taxon>
        <taxon>Laterata</taxon>
        <taxon>Lacertibaenia</taxon>
        <taxon>Lacertidae</taxon>
        <taxon>Podarcis</taxon>
    </lineage>
</organism>